<evidence type="ECO:0000313" key="2">
    <source>
        <dbReference type="EMBL" id="PWW73812.1"/>
    </source>
</evidence>
<feature type="region of interest" description="Disordered" evidence="1">
    <location>
        <begin position="1"/>
        <end position="95"/>
    </location>
</feature>
<gene>
    <name evidence="2" type="ORF">C7212DRAFT_285317</name>
</gene>
<name>A0A317SHD0_9PEZI</name>
<dbReference type="Proteomes" id="UP000246991">
    <property type="component" value="Unassembled WGS sequence"/>
</dbReference>
<dbReference type="AlphaFoldDB" id="A0A317SHD0"/>
<sequence>MTQGIPDVHPGTQIVPPSPPPMIPIPPPPKQPPQRPPPAVPKSMRVPSSLAPVPTSTPYNTHNRNQNKKHTRNISNTTTQASHSTHSRKISLTTSPDQVIRSIRESSRDSYQKIKELPAGFQYAVTPSAPSIQTFSTNAGRSMHSLAGAPVIPSGPSRATPMAVKAGCAGRYMDEIRCRIKGILGGFHFSVSVGCTLPGEEEERRRERTLRIKNNRNGCCIYEVEASSTGPALTPLQSLKPLLPNSKYLQKSLTDWNRPFQSPPAHWVINFIPRAYLRRGYYLAEDVCEYLLQNPDGCLYRIEYEPIGHESVLVGSIVPRGLARRERNPSRHWEGRWGKGIPGY</sequence>
<feature type="compositionally biased region" description="Pro residues" evidence="1">
    <location>
        <begin position="16"/>
        <end position="40"/>
    </location>
</feature>
<dbReference type="EMBL" id="PYWC01000073">
    <property type="protein sequence ID" value="PWW73812.1"/>
    <property type="molecule type" value="Genomic_DNA"/>
</dbReference>
<comment type="caution">
    <text evidence="2">The sequence shown here is derived from an EMBL/GenBank/DDBJ whole genome shotgun (WGS) entry which is preliminary data.</text>
</comment>
<reference evidence="2 3" key="1">
    <citation type="submission" date="2018-03" db="EMBL/GenBank/DDBJ databases">
        <title>Genomes of Pezizomycetes fungi and the evolution of truffles.</title>
        <authorList>
            <person name="Murat C."/>
            <person name="Payen T."/>
            <person name="Noel B."/>
            <person name="Kuo A."/>
            <person name="Martin F.M."/>
        </authorList>
    </citation>
    <scope>NUCLEOTIDE SEQUENCE [LARGE SCALE GENOMIC DNA]</scope>
    <source>
        <strain evidence="2">091103-1</strain>
    </source>
</reference>
<protein>
    <submittedName>
        <fullName evidence="2">Uncharacterized protein</fullName>
    </submittedName>
</protein>
<proteinExistence type="predicted"/>
<evidence type="ECO:0000256" key="1">
    <source>
        <dbReference type="SAM" id="MobiDB-lite"/>
    </source>
</evidence>
<dbReference type="OrthoDB" id="5380685at2759"/>
<organism evidence="2 3">
    <name type="scientific">Tuber magnatum</name>
    <name type="common">white Piedmont truffle</name>
    <dbReference type="NCBI Taxonomy" id="42249"/>
    <lineage>
        <taxon>Eukaryota</taxon>
        <taxon>Fungi</taxon>
        <taxon>Dikarya</taxon>
        <taxon>Ascomycota</taxon>
        <taxon>Pezizomycotina</taxon>
        <taxon>Pezizomycetes</taxon>
        <taxon>Pezizales</taxon>
        <taxon>Tuberaceae</taxon>
        <taxon>Tuber</taxon>
    </lineage>
</organism>
<accession>A0A317SHD0</accession>
<feature type="compositionally biased region" description="Polar residues" evidence="1">
    <location>
        <begin position="54"/>
        <end position="64"/>
    </location>
</feature>
<feature type="compositionally biased region" description="Polar residues" evidence="1">
    <location>
        <begin position="73"/>
        <end position="95"/>
    </location>
</feature>
<evidence type="ECO:0000313" key="3">
    <source>
        <dbReference type="Proteomes" id="UP000246991"/>
    </source>
</evidence>
<keyword evidence="3" id="KW-1185">Reference proteome</keyword>